<evidence type="ECO:0000259" key="2">
    <source>
        <dbReference type="Pfam" id="PF00441"/>
    </source>
</evidence>
<dbReference type="PANTHER" id="PTHR42803">
    <property type="entry name" value="ACYL-COA DEHYDROGENASE"/>
    <property type="match status" value="1"/>
</dbReference>
<sequence length="110" mass="12907">ARAFGDLMSSKSLIYYAAKMYDMGSKQYKNLIPMFTSIVKYHIPEHAKEIIDHTITVFGGYGYFLEQEVERRYRDNRIVEVYEGTVEVQLNNIVRTLKTVNLDFLKEMLV</sequence>
<dbReference type="InterPro" id="IPR052166">
    <property type="entry name" value="Diverse_Acyl-CoA_DH"/>
</dbReference>
<dbReference type="PANTHER" id="PTHR42803:SF1">
    <property type="entry name" value="BROAD-SPECIFICITY LINEAR ACYL-COA DEHYDROGENASE FADE5"/>
    <property type="match status" value="1"/>
</dbReference>
<dbReference type="InterPro" id="IPR036250">
    <property type="entry name" value="AcylCo_DH-like_C"/>
</dbReference>
<keyword evidence="1" id="KW-0285">Flavoprotein</keyword>
<feature type="domain" description="Acyl-CoA dehydrogenase/oxidase C-terminal" evidence="2">
    <location>
        <begin position="7"/>
        <end position="97"/>
    </location>
</feature>
<organism evidence="3">
    <name type="scientific">marine sediment metagenome</name>
    <dbReference type="NCBI Taxonomy" id="412755"/>
    <lineage>
        <taxon>unclassified sequences</taxon>
        <taxon>metagenomes</taxon>
        <taxon>ecological metagenomes</taxon>
    </lineage>
</organism>
<reference evidence="3" key="1">
    <citation type="journal article" date="2014" name="Front. Microbiol.">
        <title>High frequency of phylogenetically diverse reductive dehalogenase-homologous genes in deep subseafloor sedimentary metagenomes.</title>
        <authorList>
            <person name="Kawai M."/>
            <person name="Futagami T."/>
            <person name="Toyoda A."/>
            <person name="Takaki Y."/>
            <person name="Nishi S."/>
            <person name="Hori S."/>
            <person name="Arai W."/>
            <person name="Tsubouchi T."/>
            <person name="Morono Y."/>
            <person name="Uchiyama I."/>
            <person name="Ito T."/>
            <person name="Fujiyama A."/>
            <person name="Inagaki F."/>
            <person name="Takami H."/>
        </authorList>
    </citation>
    <scope>NUCLEOTIDE SEQUENCE</scope>
    <source>
        <strain evidence="3">Expedition CK06-06</strain>
    </source>
</reference>
<feature type="non-terminal residue" evidence="3">
    <location>
        <position position="1"/>
    </location>
</feature>
<dbReference type="SUPFAM" id="SSF47203">
    <property type="entry name" value="Acyl-CoA dehydrogenase C-terminal domain-like"/>
    <property type="match status" value="1"/>
</dbReference>
<evidence type="ECO:0000256" key="1">
    <source>
        <dbReference type="ARBA" id="ARBA00022630"/>
    </source>
</evidence>
<name>X0Z5W0_9ZZZZ</name>
<evidence type="ECO:0000313" key="3">
    <source>
        <dbReference type="EMBL" id="GAG43896.1"/>
    </source>
</evidence>
<dbReference type="Gene3D" id="1.20.140.10">
    <property type="entry name" value="Butyryl-CoA Dehydrogenase, subunit A, domain 3"/>
    <property type="match status" value="1"/>
</dbReference>
<gene>
    <name evidence="3" type="ORF">S01H1_81614</name>
</gene>
<dbReference type="AlphaFoldDB" id="X0Z5W0"/>
<protein>
    <recommendedName>
        <fullName evidence="2">Acyl-CoA dehydrogenase/oxidase C-terminal domain-containing protein</fullName>
    </recommendedName>
</protein>
<dbReference type="EMBL" id="BARS01055245">
    <property type="protein sequence ID" value="GAG43896.1"/>
    <property type="molecule type" value="Genomic_DNA"/>
</dbReference>
<dbReference type="Pfam" id="PF00441">
    <property type="entry name" value="Acyl-CoA_dh_1"/>
    <property type="match status" value="1"/>
</dbReference>
<comment type="caution">
    <text evidence="3">The sequence shown here is derived from an EMBL/GenBank/DDBJ whole genome shotgun (WGS) entry which is preliminary data.</text>
</comment>
<dbReference type="InterPro" id="IPR009075">
    <property type="entry name" value="AcylCo_DH/oxidase_C"/>
</dbReference>
<dbReference type="GO" id="GO:0016627">
    <property type="term" value="F:oxidoreductase activity, acting on the CH-CH group of donors"/>
    <property type="evidence" value="ECO:0007669"/>
    <property type="project" value="InterPro"/>
</dbReference>
<accession>X0Z5W0</accession>
<proteinExistence type="predicted"/>